<dbReference type="GO" id="GO:0009102">
    <property type="term" value="P:biotin biosynthetic process"/>
    <property type="evidence" value="ECO:0007669"/>
    <property type="project" value="TreeGrafter"/>
</dbReference>
<keyword evidence="5 6" id="KW-0663">Pyridoxal phosphate</keyword>
<reference evidence="7" key="1">
    <citation type="submission" date="2018-05" db="EMBL/GenBank/DDBJ databases">
        <title>Reclassification of Methylarcula marina and Methylarcula terricola as Paracoccus methylarcula sp.nov., comb.nov. and Paracoccus terricola comb.nov.</title>
        <authorList>
            <person name="Shmareva M.N."/>
            <person name="Doronina N.V."/>
            <person name="Vasilenko O.V."/>
            <person name="Tarlachkov S.V."/>
            <person name="Trotsenko Y.A."/>
        </authorList>
    </citation>
    <scope>NUCLEOTIDE SEQUENCE [LARGE SCALE GENOMIC DNA]</scope>
    <source>
        <strain evidence="7">VKM B-2159</strain>
    </source>
</reference>
<dbReference type="AlphaFoldDB" id="A0A3R7NE72"/>
<evidence type="ECO:0000256" key="1">
    <source>
        <dbReference type="ARBA" id="ARBA00001933"/>
    </source>
</evidence>
<dbReference type="PANTHER" id="PTHR42684">
    <property type="entry name" value="ADENOSYLMETHIONINE-8-AMINO-7-OXONONANOATE AMINOTRANSFERASE"/>
    <property type="match status" value="1"/>
</dbReference>
<evidence type="ECO:0000256" key="6">
    <source>
        <dbReference type="RuleBase" id="RU003560"/>
    </source>
</evidence>
<evidence type="ECO:0000313" key="7">
    <source>
        <dbReference type="EMBL" id="RNF36013.1"/>
    </source>
</evidence>
<dbReference type="InterPro" id="IPR015422">
    <property type="entry name" value="PyrdxlP-dep_Trfase_small"/>
</dbReference>
<keyword evidence="8" id="KW-1185">Reference proteome</keyword>
<dbReference type="OrthoDB" id="9801834at2"/>
<evidence type="ECO:0000256" key="4">
    <source>
        <dbReference type="ARBA" id="ARBA00022679"/>
    </source>
</evidence>
<dbReference type="Gene3D" id="3.90.1150.10">
    <property type="entry name" value="Aspartate Aminotransferase, domain 1"/>
    <property type="match status" value="1"/>
</dbReference>
<protein>
    <submittedName>
        <fullName evidence="7">Aspartate aminotransferase family protein</fullName>
        <ecNumber evidence="7">2.6.1.18</ecNumber>
    </submittedName>
</protein>
<name>A0A3R7NE72_9RHOB</name>
<keyword evidence="3 7" id="KW-0032">Aminotransferase</keyword>
<dbReference type="PIRSF" id="PIRSF000521">
    <property type="entry name" value="Transaminase_4ab_Lys_Orn"/>
    <property type="match status" value="1"/>
</dbReference>
<sequence>MDREDSMNPNTLENYWMPFTANRDFKADPRMVVSAEGMYYTSEDGRQIMDGSAGLWCANAGHSHPLIVEAISSTAKTLDFAPMFNFGHPEAFRLAAQLATLFPDPLNRIFFANSGSEAVDTALKISLAYHKARGKAGKTRFIGRERGYHGVGFGGISVGGIVANRKQFNTHLPGVDHMRHTHDPDRNRFTRGAVSHGAELADDLERLVALHGAETIAAVIVEPVAGSTGVLPPPQGYLERLREIATKHDILLIFDEVITGFGRLGRATASEYFGVTPDLITFAKGVTSGTIPMGGVAAAQFIYDAVVENSETPIELFHGYTYSAHPVATAAALATLRAYTEEGMFENAANLEQAWGDAFHALKDAAYVTDIRTIGLVAGVELASRDGAPGARAYEVMKRAWAKGLMVRVTGDIIALSPPLILSEADIGFMTDTLRGVLAETA</sequence>
<dbReference type="PANTHER" id="PTHR42684:SF1">
    <property type="entry name" value="BETA-ALANINE--PYRUVATE AMINOTRANSFERASE"/>
    <property type="match status" value="1"/>
</dbReference>
<dbReference type="EMBL" id="PXNQ02000001">
    <property type="protein sequence ID" value="RNF36013.1"/>
    <property type="molecule type" value="Genomic_DNA"/>
</dbReference>
<evidence type="ECO:0000313" key="8">
    <source>
        <dbReference type="Proteomes" id="UP000238137"/>
    </source>
</evidence>
<proteinExistence type="inferred from homology"/>
<dbReference type="Proteomes" id="UP000238137">
    <property type="component" value="Unassembled WGS sequence"/>
</dbReference>
<dbReference type="EC" id="2.6.1.18" evidence="7"/>
<evidence type="ECO:0000256" key="3">
    <source>
        <dbReference type="ARBA" id="ARBA00022576"/>
    </source>
</evidence>
<dbReference type="FunFam" id="3.40.640.10:FF:000014">
    <property type="entry name" value="Adenosylmethionine-8-amino-7-oxononanoate aminotransferase, probable"/>
    <property type="match status" value="1"/>
</dbReference>
<dbReference type="InterPro" id="IPR005814">
    <property type="entry name" value="Aminotrans_3"/>
</dbReference>
<dbReference type="InterPro" id="IPR049704">
    <property type="entry name" value="Aminotrans_3_PPA_site"/>
</dbReference>
<evidence type="ECO:0000256" key="5">
    <source>
        <dbReference type="ARBA" id="ARBA00022898"/>
    </source>
</evidence>
<dbReference type="GO" id="GO:0004015">
    <property type="term" value="F:adenosylmethionine-8-amino-7-oxononanoate transaminase activity"/>
    <property type="evidence" value="ECO:0007669"/>
    <property type="project" value="TreeGrafter"/>
</dbReference>
<comment type="cofactor">
    <cofactor evidence="1">
        <name>pyridoxal 5'-phosphate</name>
        <dbReference type="ChEBI" id="CHEBI:597326"/>
    </cofactor>
</comment>
<dbReference type="SUPFAM" id="SSF53383">
    <property type="entry name" value="PLP-dependent transferases"/>
    <property type="match status" value="1"/>
</dbReference>
<evidence type="ECO:0000256" key="2">
    <source>
        <dbReference type="ARBA" id="ARBA00008954"/>
    </source>
</evidence>
<dbReference type="GO" id="GO:0016223">
    <property type="term" value="F:beta-alanine:pyruvate transaminase activity"/>
    <property type="evidence" value="ECO:0007669"/>
    <property type="project" value="UniProtKB-EC"/>
</dbReference>
<accession>A0A3R7NE72</accession>
<dbReference type="InterPro" id="IPR015421">
    <property type="entry name" value="PyrdxlP-dep_Trfase_major"/>
</dbReference>
<gene>
    <name evidence="7" type="ORF">A7A09_000970</name>
</gene>
<dbReference type="InterPro" id="IPR015424">
    <property type="entry name" value="PyrdxlP-dep_Trfase"/>
</dbReference>
<dbReference type="CDD" id="cd00610">
    <property type="entry name" value="OAT_like"/>
    <property type="match status" value="1"/>
</dbReference>
<comment type="similarity">
    <text evidence="2 6">Belongs to the class-III pyridoxal-phosphate-dependent aminotransferase family.</text>
</comment>
<comment type="caution">
    <text evidence="7">The sequence shown here is derived from an EMBL/GenBank/DDBJ whole genome shotgun (WGS) entry which is preliminary data.</text>
</comment>
<keyword evidence="4 7" id="KW-0808">Transferase</keyword>
<dbReference type="PROSITE" id="PS00600">
    <property type="entry name" value="AA_TRANSFER_CLASS_3"/>
    <property type="match status" value="1"/>
</dbReference>
<dbReference type="Gene3D" id="3.40.640.10">
    <property type="entry name" value="Type I PLP-dependent aspartate aminotransferase-like (Major domain)"/>
    <property type="match status" value="1"/>
</dbReference>
<dbReference type="GO" id="GO:0030170">
    <property type="term" value="F:pyridoxal phosphate binding"/>
    <property type="evidence" value="ECO:0007669"/>
    <property type="project" value="InterPro"/>
</dbReference>
<organism evidence="7 8">
    <name type="scientific">Paracoccus methylarcula</name>
    <dbReference type="NCBI Taxonomy" id="72022"/>
    <lineage>
        <taxon>Bacteria</taxon>
        <taxon>Pseudomonadati</taxon>
        <taxon>Pseudomonadota</taxon>
        <taxon>Alphaproteobacteria</taxon>
        <taxon>Rhodobacterales</taxon>
        <taxon>Paracoccaceae</taxon>
        <taxon>Paracoccus</taxon>
    </lineage>
</organism>
<dbReference type="Pfam" id="PF00202">
    <property type="entry name" value="Aminotran_3"/>
    <property type="match status" value="1"/>
</dbReference>